<dbReference type="GO" id="GO:0005737">
    <property type="term" value="C:cytoplasm"/>
    <property type="evidence" value="ECO:0007669"/>
    <property type="project" value="UniProtKB-SubCell"/>
</dbReference>
<dbReference type="PIRSF" id="PIRSF004952">
    <property type="entry name" value="RNase_P_2"/>
    <property type="match status" value="1"/>
</dbReference>
<evidence type="ECO:0000256" key="4">
    <source>
        <dbReference type="ARBA" id="ARBA00022759"/>
    </source>
</evidence>
<dbReference type="EMBL" id="FZMP01000024">
    <property type="protein sequence ID" value="SNQ59481.1"/>
    <property type="molecule type" value="Genomic_DNA"/>
</dbReference>
<keyword evidence="3 6" id="KW-0540">Nuclease</keyword>
<organism evidence="7 8">
    <name type="scientific">Candidatus Methanoperedens nitratireducens</name>
    <dbReference type="NCBI Taxonomy" id="1392998"/>
    <lineage>
        <taxon>Archaea</taxon>
        <taxon>Methanobacteriati</taxon>
        <taxon>Methanobacteriota</taxon>
        <taxon>Stenosarchaea group</taxon>
        <taxon>Methanomicrobia</taxon>
        <taxon>Methanosarcinales</taxon>
        <taxon>ANME-2 cluster</taxon>
        <taxon>Candidatus Methanoperedentaceae</taxon>
        <taxon>Candidatus Methanoperedens</taxon>
    </lineage>
</organism>
<evidence type="ECO:0000313" key="8">
    <source>
        <dbReference type="Proteomes" id="UP000218615"/>
    </source>
</evidence>
<comment type="similarity">
    <text evidence="6">Belongs to the eukaryotic/archaeal RNase P protein component 2 family.</text>
</comment>
<dbReference type="PANTHER" id="PTHR15441:SF2">
    <property type="entry name" value="RIBONUCLEASE P_MRP PROTEIN SUBUNIT POP5"/>
    <property type="match status" value="1"/>
</dbReference>
<dbReference type="GO" id="GO:0030677">
    <property type="term" value="C:ribonuclease P complex"/>
    <property type="evidence" value="ECO:0007669"/>
    <property type="project" value="UniProtKB-UniRule"/>
</dbReference>
<keyword evidence="1 6" id="KW-0963">Cytoplasm</keyword>
<dbReference type="EC" id="3.1.26.5" evidence="6"/>
<dbReference type="OrthoDB" id="19261at2157"/>
<dbReference type="PANTHER" id="PTHR15441">
    <property type="entry name" value="RIBONUCLEASE P PROTEIN SUBUNIT P14"/>
    <property type="match status" value="1"/>
</dbReference>
<comment type="subcellular location">
    <subcellularLocation>
        <location evidence="6">Cytoplasm</location>
    </subcellularLocation>
</comment>
<dbReference type="AlphaFoldDB" id="A0A284VJP1"/>
<dbReference type="GO" id="GO:0001682">
    <property type="term" value="P:tRNA 5'-leader removal"/>
    <property type="evidence" value="ECO:0007669"/>
    <property type="project" value="UniProtKB-UniRule"/>
</dbReference>
<proteinExistence type="inferred from homology"/>
<evidence type="ECO:0000256" key="1">
    <source>
        <dbReference type="ARBA" id="ARBA00022490"/>
    </source>
</evidence>
<keyword evidence="5 6" id="KW-0378">Hydrolase</keyword>
<keyword evidence="2 6" id="KW-0819">tRNA processing</keyword>
<keyword evidence="8" id="KW-1185">Reference proteome</keyword>
<comment type="function">
    <text evidence="6">Part of ribonuclease P, a protein complex that generates mature tRNA molecules by cleaving their 5'-ends.</text>
</comment>
<evidence type="ECO:0000313" key="7">
    <source>
        <dbReference type="EMBL" id="SNQ59481.1"/>
    </source>
</evidence>
<name>A0A284VJP1_9EURY</name>
<dbReference type="Proteomes" id="UP000218615">
    <property type="component" value="Unassembled WGS sequence"/>
</dbReference>
<dbReference type="HAMAP" id="MF_00755">
    <property type="entry name" value="RNase_P_2"/>
    <property type="match status" value="1"/>
</dbReference>
<dbReference type="SUPFAM" id="SSF160350">
    <property type="entry name" value="Rnp2-like"/>
    <property type="match status" value="1"/>
</dbReference>
<gene>
    <name evidence="7" type="primary">rnp</name>
    <name evidence="6" type="synonym">rnp2</name>
    <name evidence="7" type="ORF">MNV_120048</name>
</gene>
<dbReference type="InterPro" id="IPR038085">
    <property type="entry name" value="Rnp2-like_sf"/>
</dbReference>
<dbReference type="Pfam" id="PF01900">
    <property type="entry name" value="RNase_P_Rpp14"/>
    <property type="match status" value="1"/>
</dbReference>
<dbReference type="RefSeq" id="WP_096203849.1">
    <property type="nucleotide sequence ID" value="NZ_FZMP01000024.1"/>
</dbReference>
<dbReference type="Gene3D" id="3.30.70.3250">
    <property type="entry name" value="Ribonuclease P, Pop5 subunit"/>
    <property type="match status" value="1"/>
</dbReference>
<reference evidence="8" key="1">
    <citation type="submission" date="2017-06" db="EMBL/GenBank/DDBJ databases">
        <authorList>
            <person name="Cremers G."/>
        </authorList>
    </citation>
    <scope>NUCLEOTIDE SEQUENCE [LARGE SCALE GENOMIC DNA]</scope>
</reference>
<keyword evidence="4 6" id="KW-0255">Endonuclease</keyword>
<comment type="subunit">
    <text evidence="6">Consists of a catalytic RNA component and at least 4-5 protein subunits.</text>
</comment>
<evidence type="ECO:0000256" key="6">
    <source>
        <dbReference type="HAMAP-Rule" id="MF_00755"/>
    </source>
</evidence>
<accession>A0A284VJP1</accession>
<dbReference type="InterPro" id="IPR016434">
    <property type="entry name" value="Rnp2_archaea"/>
</dbReference>
<dbReference type="GO" id="GO:0004526">
    <property type="term" value="F:ribonuclease P activity"/>
    <property type="evidence" value="ECO:0007669"/>
    <property type="project" value="UniProtKB-UniRule"/>
</dbReference>
<evidence type="ECO:0000256" key="5">
    <source>
        <dbReference type="ARBA" id="ARBA00022801"/>
    </source>
</evidence>
<dbReference type="STRING" id="1392998.ANME2D_02752"/>
<evidence type="ECO:0000256" key="2">
    <source>
        <dbReference type="ARBA" id="ARBA00022694"/>
    </source>
</evidence>
<evidence type="ECO:0000256" key="3">
    <source>
        <dbReference type="ARBA" id="ARBA00022722"/>
    </source>
</evidence>
<protein>
    <recommendedName>
        <fullName evidence="6">Ribonuclease P protein component 2</fullName>
        <shortName evidence="6">RNase P component 2</shortName>
        <ecNumber evidence="6">3.1.26.5</ecNumber>
    </recommendedName>
    <alternativeName>
        <fullName evidence="6">Pop5</fullName>
    </alternativeName>
</protein>
<comment type="catalytic activity">
    <reaction evidence="6">
        <text>Endonucleolytic cleavage of RNA, removing 5'-extranucleotides from tRNA precursor.</text>
        <dbReference type="EC" id="3.1.26.5"/>
    </reaction>
</comment>
<dbReference type="InterPro" id="IPR002759">
    <property type="entry name" value="Pop5/Rpp14/Rnp2-like"/>
</dbReference>
<sequence length="115" mass="12778">MSSLPTLRDKKRYIAFEITSEQTITRQEIGEETMNSICSLFGDTGASEINFGLMSYDGRYGIIRCARDRTTETRAALACMNKIHGSRVSIQVLGISGTIKGAIEKFIQQPLNKEP</sequence>